<proteinExistence type="predicted"/>
<comment type="caution">
    <text evidence="1">The sequence shown here is derived from an EMBL/GenBank/DDBJ whole genome shotgun (WGS) entry which is preliminary data.</text>
</comment>
<dbReference type="EMBL" id="JAOPJF010000011">
    <property type="protein sequence ID" value="KAK1147578.1"/>
    <property type="molecule type" value="Genomic_DNA"/>
</dbReference>
<accession>A0ACC3BAX4</accession>
<evidence type="ECO:0000313" key="1">
    <source>
        <dbReference type="EMBL" id="KAK1147578.1"/>
    </source>
</evidence>
<evidence type="ECO:0000313" key="2">
    <source>
        <dbReference type="Proteomes" id="UP001177260"/>
    </source>
</evidence>
<organism evidence="1 2">
    <name type="scientific">Aspergillus melleus</name>
    <dbReference type="NCBI Taxonomy" id="138277"/>
    <lineage>
        <taxon>Eukaryota</taxon>
        <taxon>Fungi</taxon>
        <taxon>Dikarya</taxon>
        <taxon>Ascomycota</taxon>
        <taxon>Pezizomycotina</taxon>
        <taxon>Eurotiomycetes</taxon>
        <taxon>Eurotiomycetidae</taxon>
        <taxon>Eurotiales</taxon>
        <taxon>Aspergillaceae</taxon>
        <taxon>Aspergillus</taxon>
        <taxon>Aspergillus subgen. Circumdati</taxon>
    </lineage>
</organism>
<name>A0ACC3BAX4_9EURO</name>
<reference evidence="1 2" key="1">
    <citation type="journal article" date="2023" name="ACS Omega">
        <title>Identification of the Neoaspergillic Acid Biosynthesis Gene Cluster by Establishing an In Vitro CRISPR-Ribonucleoprotein Genetic System in Aspergillus melleus.</title>
        <authorList>
            <person name="Yuan B."/>
            <person name="Grau M.F."/>
            <person name="Murata R.M."/>
            <person name="Torok T."/>
            <person name="Venkateswaran K."/>
            <person name="Stajich J.E."/>
            <person name="Wang C.C.C."/>
        </authorList>
    </citation>
    <scope>NUCLEOTIDE SEQUENCE [LARGE SCALE GENOMIC DNA]</scope>
    <source>
        <strain evidence="1 2">IMV 1140</strain>
    </source>
</reference>
<dbReference type="Proteomes" id="UP001177260">
    <property type="component" value="Unassembled WGS sequence"/>
</dbReference>
<gene>
    <name evidence="1" type="ORF">N8T08_000920</name>
</gene>
<protein>
    <submittedName>
        <fullName evidence="1">Uncharacterized protein</fullName>
    </submittedName>
</protein>
<sequence>MSSTPDEKPQRATAAQLANRRIKDVRRRRPNSSTPSTTGASFSGAFNSLDPNTVSSSSPAPQSPSSSFTFGQSQSFPGASSSSNQPSQNGDSPFSFGAGTGGSSFNFSSGGGQGSSTNNPFATMSSGGNQPSSGGGQFSGFQGSMFNLPPAGSSGQAQQSLPSGGLFGNNSQQSTTPGGIFGTPASSAPSGLSGAAPASSNLFGANGATSSTPQPNLFGGSSTEKPSPFSQSTAFGESMQTSPDAKNNSAQSKPLFGASAPSFGGSTNFGSPAAGSTSVFGAPPSTTAETPSKPLFGAAPTNSSTPSAFGAATQSTSASTPAVTSTASTDPATSTLFGSGSPAKPDTPFSNLFGGTPTSTATPNASEGKGAEEKKAEPAQPKSGFQFTPANTTAPSLFSKSETPVAPASGLFQTPNAGSSLFNPKPAVAQEQEKSEPASPNPFQSLFSPKPTTSGPAASSTPSTEQKPLPSAAPFGNLFGQKPSSPGGNAQTSSSEAPSTTTPLFGAPASSVNESASSSAPQASLFSKPTEPKPQELAKSPAPAQSPFKPGTTISSSPSVSNPASKKVSASSFENLQPSGLPGTLSQETKEEVGMHYRIRMLNLSFQREVSKLDPGSDDFEKLISYYLRVRATLGAPVGERIPKRKLEVDQNGTVDGTSKKVRPSFGVGAETPTKPISSTPTPTAPATTTATPSKRASTTTPNSHKRKSPDREDDDSRTEKRVNGDSTTANIFAQSFSKSKSSDSESAQAAPATPASASPVKAPSLFPTPSAPSPAKPTSESSFKAPENSASSLFGSSASISKPTFAAPTTNAAGAPNPFVLKPSGDKSADAASGPPKFDTGSTNFFAQFKDQADKTAAKEKAKRKAEDFDSDEEDEAEWERKDAEKQRQKRQQLESSAPKRAVMVPGKGFVFEDASGTEDKAAESASSTSGAGASVFDVKAKSAASSSNIFGHLSATPSEAEDNDADDTEEDEGPKGLSSAPSSEKAESTAPALSANESSDDGDITKALQKAKQPEKASTNGPTESNAGGRSLFDRVQYDEDGNPKRQGEEDEKKKLSTFFNSSKYASSFNSPAPSESTPNPFGQSTKAQPETVASPFSKPATPNPFGSLFGASTTSGAATPSIFASNNGTPKPTNDQTWKRDSPIKFAGDSTVSSGPKIDFTAPKTASDSSKSLSTLFGGASSGPNSSTAGTSPATGFSFGGPAQKPASFLASSTLGSAVPSRTPTPGVTTDTGAEESGDGESAESLPQVDLSRGGAGEENEDVVIELRARGMKLLPSGWERQGVGFVRVLKNRTTSRGRVLLRADPSGKVVLNAALMKQIKYIVSANSVQFLVPQAEGAPEQWAVQVKKEEVQRLGSAIEETKS</sequence>
<keyword evidence="2" id="KW-1185">Reference proteome</keyword>